<keyword evidence="4" id="KW-0762">Sugar transport</keyword>
<feature type="transmembrane region" description="Helical" evidence="8">
    <location>
        <begin position="172"/>
        <end position="188"/>
    </location>
</feature>
<dbReference type="PROSITE" id="PS50850">
    <property type="entry name" value="MFS"/>
    <property type="match status" value="1"/>
</dbReference>
<evidence type="ECO:0000256" key="4">
    <source>
        <dbReference type="ARBA" id="ARBA00022597"/>
    </source>
</evidence>
<dbReference type="FunFam" id="1.20.1250.20:FF:000218">
    <property type="entry name" value="facilitated trehalose transporter Tret1"/>
    <property type="match status" value="1"/>
</dbReference>
<dbReference type="InterPro" id="IPR005828">
    <property type="entry name" value="MFS_sugar_transport-like"/>
</dbReference>
<evidence type="ECO:0000259" key="9">
    <source>
        <dbReference type="PROSITE" id="PS50850"/>
    </source>
</evidence>
<keyword evidence="2" id="KW-0813">Transport</keyword>
<dbReference type="GO" id="GO:0005886">
    <property type="term" value="C:plasma membrane"/>
    <property type="evidence" value="ECO:0007669"/>
    <property type="project" value="UniProtKB-SubCell"/>
</dbReference>
<feature type="transmembrane region" description="Helical" evidence="8">
    <location>
        <begin position="114"/>
        <end position="131"/>
    </location>
</feature>
<evidence type="ECO:0000313" key="10">
    <source>
        <dbReference type="RefSeq" id="XP_028137496.1"/>
    </source>
</evidence>
<evidence type="ECO:0000256" key="7">
    <source>
        <dbReference type="ARBA" id="ARBA00023136"/>
    </source>
</evidence>
<dbReference type="InterPro" id="IPR050549">
    <property type="entry name" value="MFS_Trehalose_Transporter"/>
</dbReference>
<dbReference type="InterPro" id="IPR036259">
    <property type="entry name" value="MFS_trans_sf"/>
</dbReference>
<keyword evidence="5 8" id="KW-0812">Transmembrane</keyword>
<dbReference type="PANTHER" id="PTHR48021:SF47">
    <property type="entry name" value="GH17672P"/>
    <property type="match status" value="1"/>
</dbReference>
<feature type="transmembrane region" description="Helical" evidence="8">
    <location>
        <begin position="447"/>
        <end position="470"/>
    </location>
</feature>
<evidence type="ECO:0000256" key="5">
    <source>
        <dbReference type="ARBA" id="ARBA00022692"/>
    </source>
</evidence>
<dbReference type="InterPro" id="IPR020846">
    <property type="entry name" value="MFS_dom"/>
</dbReference>
<evidence type="ECO:0000256" key="8">
    <source>
        <dbReference type="SAM" id="Phobius"/>
    </source>
</evidence>
<keyword evidence="7 8" id="KW-0472">Membrane</keyword>
<name>A0A6P7FMY8_DIAVI</name>
<feature type="transmembrane region" description="Helical" evidence="8">
    <location>
        <begin position="420"/>
        <end position="441"/>
    </location>
</feature>
<feature type="transmembrane region" description="Helical" evidence="8">
    <location>
        <begin position="79"/>
        <end position="102"/>
    </location>
</feature>
<dbReference type="GO" id="GO:0022857">
    <property type="term" value="F:transmembrane transporter activity"/>
    <property type="evidence" value="ECO:0007669"/>
    <property type="project" value="InterPro"/>
</dbReference>
<keyword evidence="6 8" id="KW-1133">Transmembrane helix</keyword>
<feature type="transmembrane region" description="Helical" evidence="8">
    <location>
        <begin position="286"/>
        <end position="310"/>
    </location>
</feature>
<feature type="domain" description="Major facilitator superfamily (MFS) profile" evidence="9">
    <location>
        <begin position="36"/>
        <end position="474"/>
    </location>
</feature>
<feature type="transmembrane region" description="Helical" evidence="8">
    <location>
        <begin position="194"/>
        <end position="217"/>
    </location>
</feature>
<feature type="transmembrane region" description="Helical" evidence="8">
    <location>
        <begin position="137"/>
        <end position="160"/>
    </location>
</feature>
<dbReference type="AlphaFoldDB" id="A0A6P7FMY8"/>
<dbReference type="SUPFAM" id="SSF103473">
    <property type="entry name" value="MFS general substrate transporter"/>
    <property type="match status" value="1"/>
</dbReference>
<keyword evidence="3" id="KW-1003">Cell membrane</keyword>
<dbReference type="InParanoid" id="A0A6P7FMY8"/>
<proteinExistence type="predicted"/>
<protein>
    <submittedName>
        <fullName evidence="10">Facilitated trehalose transporter Tret1-2 homolog isoform X1</fullName>
    </submittedName>
</protein>
<dbReference type="PANTHER" id="PTHR48021">
    <property type="match status" value="1"/>
</dbReference>
<sequence length="488" mass="54210">MEKTNKELYEVKYICEEPETTPEFNSNNPKKPETAFLYFTIITAILTWIAGGSAIAWSSSAVLKLTSNDTSINPLGRPISTVEISTLLAIPGVMGIIGSLVFPKLGDIIGRKRSLYLAGWLMIVSFGGAAFSTRMDVLVCFITLLNFFFSAVLGIVPIYLTEVCENHNRAKFGCFMSLCIPLGQLYSYCIGPIFSFALFTFMSSASLIPFLLCFPFVPESPVYVLSKERNVECINIIKKLRSNKDYIEIEADFKMISDDLSIATRSKGINILSLFYSKQGRIGTMLGMLPIMVQYLCGVPVFMTLMAPILNESGSDFSGYTLAIMVGFLKLTIFSCSSLIVERVGKKPLLLISSIGASVSISLLGLFFYLKYIGSDFVLHYRWVPLACVMMYFIFYSIGLGPISMTVFGELFPLEARSAASAFILTFTSIILTCYLSGYPLAAEALGMHWCMWIFGYFALVGAFLIYFFFPNTTGKSIVEIQELLKNY</sequence>
<dbReference type="RefSeq" id="XP_028137496.1">
    <property type="nucleotide sequence ID" value="XM_028281695.1"/>
</dbReference>
<feature type="transmembrane region" description="Helical" evidence="8">
    <location>
        <begin position="382"/>
        <end position="408"/>
    </location>
</feature>
<gene>
    <name evidence="10" type="primary">LOC114332004</name>
</gene>
<dbReference type="Pfam" id="PF00083">
    <property type="entry name" value="Sugar_tr"/>
    <property type="match status" value="1"/>
</dbReference>
<reference evidence="10" key="1">
    <citation type="submission" date="2025-08" db="UniProtKB">
        <authorList>
            <consortium name="RefSeq"/>
        </authorList>
    </citation>
    <scope>IDENTIFICATION</scope>
    <source>
        <tissue evidence="10">Whole insect</tissue>
    </source>
</reference>
<evidence type="ECO:0000256" key="3">
    <source>
        <dbReference type="ARBA" id="ARBA00022475"/>
    </source>
</evidence>
<evidence type="ECO:0000256" key="1">
    <source>
        <dbReference type="ARBA" id="ARBA00004651"/>
    </source>
</evidence>
<accession>A0A6P7FMY8</accession>
<evidence type="ECO:0000256" key="6">
    <source>
        <dbReference type="ARBA" id="ARBA00022989"/>
    </source>
</evidence>
<feature type="transmembrane region" description="Helical" evidence="8">
    <location>
        <begin position="348"/>
        <end position="370"/>
    </location>
</feature>
<feature type="transmembrane region" description="Helical" evidence="8">
    <location>
        <begin position="322"/>
        <end position="341"/>
    </location>
</feature>
<evidence type="ECO:0000256" key="2">
    <source>
        <dbReference type="ARBA" id="ARBA00022448"/>
    </source>
</evidence>
<feature type="transmembrane region" description="Helical" evidence="8">
    <location>
        <begin position="35"/>
        <end position="59"/>
    </location>
</feature>
<comment type="subcellular location">
    <subcellularLocation>
        <location evidence="1">Cell membrane</location>
        <topology evidence="1">Multi-pass membrane protein</topology>
    </subcellularLocation>
</comment>
<organism evidence="10">
    <name type="scientific">Diabrotica virgifera virgifera</name>
    <name type="common">western corn rootworm</name>
    <dbReference type="NCBI Taxonomy" id="50390"/>
    <lineage>
        <taxon>Eukaryota</taxon>
        <taxon>Metazoa</taxon>
        <taxon>Ecdysozoa</taxon>
        <taxon>Arthropoda</taxon>
        <taxon>Hexapoda</taxon>
        <taxon>Insecta</taxon>
        <taxon>Pterygota</taxon>
        <taxon>Neoptera</taxon>
        <taxon>Endopterygota</taxon>
        <taxon>Coleoptera</taxon>
        <taxon>Polyphaga</taxon>
        <taxon>Cucujiformia</taxon>
        <taxon>Chrysomeloidea</taxon>
        <taxon>Chrysomelidae</taxon>
        <taxon>Galerucinae</taxon>
        <taxon>Diabroticina</taxon>
        <taxon>Diabroticites</taxon>
        <taxon>Diabrotica</taxon>
    </lineage>
</organism>
<dbReference type="Gene3D" id="1.20.1250.20">
    <property type="entry name" value="MFS general substrate transporter like domains"/>
    <property type="match status" value="1"/>
</dbReference>